<gene>
    <name evidence="2" type="primary">LOC101488848</name>
</gene>
<reference evidence="2" key="2">
    <citation type="submission" date="2025-08" db="UniProtKB">
        <authorList>
            <consortium name="RefSeq"/>
        </authorList>
    </citation>
    <scope>IDENTIFICATION</scope>
    <source>
        <tissue evidence="2">Etiolated seedlings</tissue>
    </source>
</reference>
<proteinExistence type="predicted"/>
<evidence type="ECO:0000313" key="1">
    <source>
        <dbReference type="Proteomes" id="UP000087171"/>
    </source>
</evidence>
<dbReference type="PaxDb" id="3827-XP_004494204.1"/>
<dbReference type="PANTHER" id="PTHR34375:SF3">
    <property type="entry name" value="CONDENSATION DOMAIN-CONTAINING PROTEIN"/>
    <property type="match status" value="1"/>
</dbReference>
<dbReference type="eggNOG" id="ENOG502RIBC">
    <property type="taxonomic scope" value="Eukaryota"/>
</dbReference>
<dbReference type="AlphaFoldDB" id="A0A1S2XTA3"/>
<organism evidence="1 2">
    <name type="scientific">Cicer arietinum</name>
    <name type="common">Chickpea</name>
    <name type="synonym">Garbanzo</name>
    <dbReference type="NCBI Taxonomy" id="3827"/>
    <lineage>
        <taxon>Eukaryota</taxon>
        <taxon>Viridiplantae</taxon>
        <taxon>Streptophyta</taxon>
        <taxon>Embryophyta</taxon>
        <taxon>Tracheophyta</taxon>
        <taxon>Spermatophyta</taxon>
        <taxon>Magnoliopsida</taxon>
        <taxon>eudicotyledons</taxon>
        <taxon>Gunneridae</taxon>
        <taxon>Pentapetalae</taxon>
        <taxon>rosids</taxon>
        <taxon>fabids</taxon>
        <taxon>Fabales</taxon>
        <taxon>Fabaceae</taxon>
        <taxon>Papilionoideae</taxon>
        <taxon>50 kb inversion clade</taxon>
        <taxon>NPAAA clade</taxon>
        <taxon>Hologalegina</taxon>
        <taxon>IRL clade</taxon>
        <taxon>Cicereae</taxon>
        <taxon>Cicer</taxon>
    </lineage>
</organism>
<dbReference type="RefSeq" id="XP_004494204.1">
    <property type="nucleotide sequence ID" value="XM_004494147.3"/>
</dbReference>
<dbReference type="KEGG" id="cam:101488848"/>
<keyword evidence="1" id="KW-1185">Reference proteome</keyword>
<sequence>MSMVETKTRTVGGTEYSWCKAIRGGTGIAVLSLLLTEPLDIPRFQVALNKLQNYHPILRSRIHHSNTSSLTQDTTFTFITSPTPFIKIESHSVNVSSEILGRNPNDAVSVSPLQQILEHELNRNTWQDRSRTTGSDMLVASIYAMPPDAKTSVVVMRLHVAACDRTTAVSLLRELLVLMKEEEENVVVRENDNKGEVCLAIEDLVPCRKGKKNIWTRGLDVISYSLNSFRLTNLKFNDTKNARFSQVIRLQLNDVDTKRVLAGCKHSEIKLCGAITAAGLMAAHSSKNSSKKYGIITLTDCRSTLYPPLSIHNFGFYHAAILNNHVIKGGESLWELAKRTYGAFANSKNNDKHFSDMADMNFLMNKAIDNPSLTTSLRTSIMSVFEDMVVDDGGDKQREVGVDDYMGCASVHGLGPSIAIFDTIRDGRLDCVCVYPSPLHSREQMQELVNNMKAILIEGGKTYE</sequence>
<dbReference type="Proteomes" id="UP000087171">
    <property type="component" value="Chromosome Ca3"/>
</dbReference>
<accession>A0A1S2XTA3</accession>
<dbReference type="STRING" id="3827.A0A1S2XTA3"/>
<dbReference type="Gene3D" id="3.30.559.10">
    <property type="entry name" value="Chloramphenicol acetyltransferase-like domain"/>
    <property type="match status" value="1"/>
</dbReference>
<dbReference type="OrthoDB" id="439993at2759"/>
<dbReference type="PANTHER" id="PTHR34375">
    <property type="entry name" value="GATA ZINC FINGER PROTEIN-RELATED"/>
    <property type="match status" value="1"/>
</dbReference>
<evidence type="ECO:0000313" key="2">
    <source>
        <dbReference type="RefSeq" id="XP_004494204.1"/>
    </source>
</evidence>
<dbReference type="SUPFAM" id="SSF52777">
    <property type="entry name" value="CoA-dependent acyltransferases"/>
    <property type="match status" value="2"/>
</dbReference>
<name>A0A1S2XTA3_CICAR</name>
<dbReference type="InterPro" id="IPR023213">
    <property type="entry name" value="CAT-like_dom_sf"/>
</dbReference>
<dbReference type="GeneID" id="101488848"/>
<reference evidence="1" key="1">
    <citation type="journal article" date="2013" name="Nat. Biotechnol.">
        <title>Draft genome sequence of chickpea (Cicer arietinum) provides a resource for trait improvement.</title>
        <authorList>
            <person name="Varshney R.K."/>
            <person name="Song C."/>
            <person name="Saxena R.K."/>
            <person name="Azam S."/>
            <person name="Yu S."/>
            <person name="Sharpe A.G."/>
            <person name="Cannon S."/>
            <person name="Baek J."/>
            <person name="Rosen B.D."/>
            <person name="Tar'an B."/>
            <person name="Millan T."/>
            <person name="Zhang X."/>
            <person name="Ramsay L.D."/>
            <person name="Iwata A."/>
            <person name="Wang Y."/>
            <person name="Nelson W."/>
            <person name="Farmer A.D."/>
            <person name="Gaur P.M."/>
            <person name="Soderlund C."/>
            <person name="Penmetsa R.V."/>
            <person name="Xu C."/>
            <person name="Bharti A.K."/>
            <person name="He W."/>
            <person name="Winter P."/>
            <person name="Zhao S."/>
            <person name="Hane J.K."/>
            <person name="Carrasquilla-Garcia N."/>
            <person name="Condie J.A."/>
            <person name="Upadhyaya H.D."/>
            <person name="Luo M.C."/>
            <person name="Thudi M."/>
            <person name="Gowda C.L."/>
            <person name="Singh N.P."/>
            <person name="Lichtenzveig J."/>
            <person name="Gali K.K."/>
            <person name="Rubio J."/>
            <person name="Nadarajan N."/>
            <person name="Dolezel J."/>
            <person name="Bansal K.C."/>
            <person name="Xu X."/>
            <person name="Edwards D."/>
            <person name="Zhang G."/>
            <person name="Kahl G."/>
            <person name="Gil J."/>
            <person name="Singh K.B."/>
            <person name="Datta S.K."/>
            <person name="Jackson S.A."/>
            <person name="Wang J."/>
            <person name="Cook D.R."/>
        </authorList>
    </citation>
    <scope>NUCLEOTIDE SEQUENCE [LARGE SCALE GENOMIC DNA]</scope>
    <source>
        <strain evidence="1">cv. CDC Frontier</strain>
    </source>
</reference>
<protein>
    <submittedName>
        <fullName evidence="2">Uncharacterized protein LOC101488848</fullName>
    </submittedName>
</protein>